<gene>
    <name evidence="1" type="ORF">BDN72DRAFT_772619</name>
</gene>
<keyword evidence="2" id="KW-1185">Reference proteome</keyword>
<reference evidence="1 2" key="1">
    <citation type="journal article" date="2019" name="Nat. Ecol. Evol.">
        <title>Megaphylogeny resolves global patterns of mushroom evolution.</title>
        <authorList>
            <person name="Varga T."/>
            <person name="Krizsan K."/>
            <person name="Foldi C."/>
            <person name="Dima B."/>
            <person name="Sanchez-Garcia M."/>
            <person name="Sanchez-Ramirez S."/>
            <person name="Szollosi G.J."/>
            <person name="Szarkandi J.G."/>
            <person name="Papp V."/>
            <person name="Albert L."/>
            <person name="Andreopoulos W."/>
            <person name="Angelini C."/>
            <person name="Antonin V."/>
            <person name="Barry K.W."/>
            <person name="Bougher N.L."/>
            <person name="Buchanan P."/>
            <person name="Buyck B."/>
            <person name="Bense V."/>
            <person name="Catcheside P."/>
            <person name="Chovatia M."/>
            <person name="Cooper J."/>
            <person name="Damon W."/>
            <person name="Desjardin D."/>
            <person name="Finy P."/>
            <person name="Geml J."/>
            <person name="Haridas S."/>
            <person name="Hughes K."/>
            <person name="Justo A."/>
            <person name="Karasinski D."/>
            <person name="Kautmanova I."/>
            <person name="Kiss B."/>
            <person name="Kocsube S."/>
            <person name="Kotiranta H."/>
            <person name="LaButti K.M."/>
            <person name="Lechner B.E."/>
            <person name="Liimatainen K."/>
            <person name="Lipzen A."/>
            <person name="Lukacs Z."/>
            <person name="Mihaltcheva S."/>
            <person name="Morgado L.N."/>
            <person name="Niskanen T."/>
            <person name="Noordeloos M.E."/>
            <person name="Ohm R.A."/>
            <person name="Ortiz-Santana B."/>
            <person name="Ovrebo C."/>
            <person name="Racz N."/>
            <person name="Riley R."/>
            <person name="Savchenko A."/>
            <person name="Shiryaev A."/>
            <person name="Soop K."/>
            <person name="Spirin V."/>
            <person name="Szebenyi C."/>
            <person name="Tomsovsky M."/>
            <person name="Tulloss R.E."/>
            <person name="Uehling J."/>
            <person name="Grigoriev I.V."/>
            <person name="Vagvolgyi C."/>
            <person name="Papp T."/>
            <person name="Martin F.M."/>
            <person name="Miettinen O."/>
            <person name="Hibbett D.S."/>
            <person name="Nagy L.G."/>
        </authorList>
    </citation>
    <scope>NUCLEOTIDE SEQUENCE [LARGE SCALE GENOMIC DNA]</scope>
    <source>
        <strain evidence="1 2">NL-1719</strain>
    </source>
</reference>
<protein>
    <submittedName>
        <fullName evidence="1">Fungal hydrophobin</fullName>
    </submittedName>
</protein>
<accession>A0ACD3AK26</accession>
<dbReference type="EMBL" id="ML208419">
    <property type="protein sequence ID" value="TFK65994.1"/>
    <property type="molecule type" value="Genomic_DNA"/>
</dbReference>
<proteinExistence type="predicted"/>
<organism evidence="1 2">
    <name type="scientific">Pluteus cervinus</name>
    <dbReference type="NCBI Taxonomy" id="181527"/>
    <lineage>
        <taxon>Eukaryota</taxon>
        <taxon>Fungi</taxon>
        <taxon>Dikarya</taxon>
        <taxon>Basidiomycota</taxon>
        <taxon>Agaricomycotina</taxon>
        <taxon>Agaricomycetes</taxon>
        <taxon>Agaricomycetidae</taxon>
        <taxon>Agaricales</taxon>
        <taxon>Pluteineae</taxon>
        <taxon>Pluteaceae</taxon>
        <taxon>Pluteus</taxon>
    </lineage>
</organism>
<evidence type="ECO:0000313" key="1">
    <source>
        <dbReference type="EMBL" id="TFK65994.1"/>
    </source>
</evidence>
<name>A0ACD3AK26_9AGAR</name>
<sequence length="108" mass="10933">MFSKVAFIATAVLAITVAATPVPTNQCNTGKIQCCNSVQESSSSSVTDMCSLLGIAAGEVQGLVGMNCSPMSVLAVAGNFCNSQPVCCTNNNFNGLVALGCSPINLPL</sequence>
<dbReference type="Proteomes" id="UP000308600">
    <property type="component" value="Unassembled WGS sequence"/>
</dbReference>
<evidence type="ECO:0000313" key="2">
    <source>
        <dbReference type="Proteomes" id="UP000308600"/>
    </source>
</evidence>